<keyword evidence="4 5" id="KW-0472">Membrane</keyword>
<keyword evidence="2 5" id="KW-0812">Transmembrane</keyword>
<feature type="transmembrane region" description="Helical" evidence="5">
    <location>
        <begin position="191"/>
        <end position="211"/>
    </location>
</feature>
<feature type="transmembrane region" description="Helical" evidence="5">
    <location>
        <begin position="268"/>
        <end position="289"/>
    </location>
</feature>
<feature type="transmembrane region" description="Helical" evidence="5">
    <location>
        <begin position="6"/>
        <end position="27"/>
    </location>
</feature>
<feature type="transmembrane region" description="Helical" evidence="5">
    <location>
        <begin position="301"/>
        <end position="320"/>
    </location>
</feature>
<dbReference type="PANTHER" id="PTHR43359">
    <property type="entry name" value="FORMATE HYDROGENLYASE SUBUNIT 4"/>
    <property type="match status" value="1"/>
</dbReference>
<evidence type="ECO:0000256" key="1">
    <source>
        <dbReference type="ARBA" id="ARBA00004141"/>
    </source>
</evidence>
<dbReference type="InterPro" id="IPR001694">
    <property type="entry name" value="NADH_UbQ_OxRdtase_su1/FPO"/>
</dbReference>
<feature type="transmembrane region" description="Helical" evidence="5">
    <location>
        <begin position="74"/>
        <end position="96"/>
    </location>
</feature>
<name>A0A846QM47_9BACT</name>
<evidence type="ECO:0000256" key="3">
    <source>
        <dbReference type="ARBA" id="ARBA00022989"/>
    </source>
</evidence>
<dbReference type="GO" id="GO:0005886">
    <property type="term" value="C:plasma membrane"/>
    <property type="evidence" value="ECO:0007669"/>
    <property type="project" value="TreeGrafter"/>
</dbReference>
<dbReference type="InterPro" id="IPR052561">
    <property type="entry name" value="ComplexI_Subunit1"/>
</dbReference>
<evidence type="ECO:0000256" key="4">
    <source>
        <dbReference type="ARBA" id="ARBA00023136"/>
    </source>
</evidence>
<dbReference type="PANTHER" id="PTHR43359:SF1">
    <property type="entry name" value="FORMATE HYDROGENLYASE SUBUNIT 4-RELATED"/>
    <property type="match status" value="1"/>
</dbReference>
<evidence type="ECO:0000256" key="5">
    <source>
        <dbReference type="SAM" id="Phobius"/>
    </source>
</evidence>
<keyword evidence="3 5" id="KW-1133">Transmembrane helix</keyword>
<proteinExistence type="predicted"/>
<keyword evidence="7" id="KW-1185">Reference proteome</keyword>
<comment type="subcellular location">
    <subcellularLocation>
        <location evidence="1">Membrane</location>
        <topology evidence="1">Multi-pass membrane protein</topology>
    </subcellularLocation>
</comment>
<evidence type="ECO:0000313" key="7">
    <source>
        <dbReference type="Proteomes" id="UP000580856"/>
    </source>
</evidence>
<feature type="transmembrane region" description="Helical" evidence="5">
    <location>
        <begin position="139"/>
        <end position="158"/>
    </location>
</feature>
<sequence length="321" mass="35035">MKELFSYAFHMLVFPGGVFALCLGLLLKGVDRKVLARMQRRVGPPILQPFFDIVKLGRKETILPASGHTPMFRFAPILGFMGMMVAAMVLPIPGVWNGAEGLGDMLMMLYLLPMPALALMLAGSSSSSPYGAIGASREMILMFAYEIPLLAVILAVAFKVGHATGGVAEFSFAKIVEYQLQNGSLIFDWTMFPAFLAFLMFIPGTLGSVPFDLAEAETEVLEGPLLEYSGPGLAMFHLGAALKMVVVMGLGVVMFFPGTIPGGWITNMGWFAVKCMLLMLFSVTLVRAAMGRLRTDQTFKFYLKYPATLAYVSLGLTYFIR</sequence>
<dbReference type="Proteomes" id="UP000580856">
    <property type="component" value="Unassembled WGS sequence"/>
</dbReference>
<organism evidence="6 7">
    <name type="scientific">Desulfobaculum xiamenense</name>
    <dbReference type="NCBI Taxonomy" id="995050"/>
    <lineage>
        <taxon>Bacteria</taxon>
        <taxon>Pseudomonadati</taxon>
        <taxon>Thermodesulfobacteriota</taxon>
        <taxon>Desulfovibrionia</taxon>
        <taxon>Desulfovibrionales</taxon>
        <taxon>Desulfovibrionaceae</taxon>
        <taxon>Desulfobaculum</taxon>
    </lineage>
</organism>
<evidence type="ECO:0000313" key="6">
    <source>
        <dbReference type="EMBL" id="NJB66505.1"/>
    </source>
</evidence>
<reference evidence="6 7" key="1">
    <citation type="submission" date="2020-03" db="EMBL/GenBank/DDBJ databases">
        <title>Genomic Encyclopedia of Type Strains, Phase IV (KMG-IV): sequencing the most valuable type-strain genomes for metagenomic binning, comparative biology and taxonomic classification.</title>
        <authorList>
            <person name="Goeker M."/>
        </authorList>
    </citation>
    <scope>NUCLEOTIDE SEQUENCE [LARGE SCALE GENOMIC DNA]</scope>
    <source>
        <strain evidence="6 7">DSM 24233</strain>
    </source>
</reference>
<feature type="transmembrane region" description="Helical" evidence="5">
    <location>
        <begin position="232"/>
        <end position="256"/>
    </location>
</feature>
<dbReference type="RefSeq" id="WP_167939637.1">
    <property type="nucleotide sequence ID" value="NZ_JAATJA010000001.1"/>
</dbReference>
<dbReference type="AlphaFoldDB" id="A0A846QM47"/>
<gene>
    <name evidence="6" type="ORF">GGQ74_000145</name>
</gene>
<dbReference type="PROSITE" id="PS00668">
    <property type="entry name" value="COMPLEX1_ND1_2"/>
    <property type="match status" value="1"/>
</dbReference>
<evidence type="ECO:0000256" key="2">
    <source>
        <dbReference type="ARBA" id="ARBA00022692"/>
    </source>
</evidence>
<feature type="transmembrane region" description="Helical" evidence="5">
    <location>
        <begin position="108"/>
        <end position="127"/>
    </location>
</feature>
<dbReference type="EMBL" id="JAATJA010000001">
    <property type="protein sequence ID" value="NJB66505.1"/>
    <property type="molecule type" value="Genomic_DNA"/>
</dbReference>
<dbReference type="Pfam" id="PF00146">
    <property type="entry name" value="NADHdh"/>
    <property type="match status" value="1"/>
</dbReference>
<comment type="caution">
    <text evidence="6">The sequence shown here is derived from an EMBL/GenBank/DDBJ whole genome shotgun (WGS) entry which is preliminary data.</text>
</comment>
<accession>A0A846QM47</accession>
<dbReference type="InterPro" id="IPR018086">
    <property type="entry name" value="NADH_UbQ_OxRdtase_su1_CS"/>
</dbReference>
<protein>
    <submittedName>
        <fullName evidence="6">NADH-quinone oxidoreductase subunit H</fullName>
    </submittedName>
</protein>